<keyword evidence="2" id="KW-0175">Coiled coil</keyword>
<dbReference type="SUPFAM" id="SSF111369">
    <property type="entry name" value="HlyD-like secretion proteins"/>
    <property type="match status" value="1"/>
</dbReference>
<protein>
    <submittedName>
        <fullName evidence="4">HlyD family secretion protein</fullName>
    </submittedName>
</protein>
<dbReference type="NCBIfam" id="TIGR01730">
    <property type="entry name" value="RND_mfp"/>
    <property type="match status" value="1"/>
</dbReference>
<name>A0A1G4W0M9_9PROT</name>
<dbReference type="GO" id="GO:0015562">
    <property type="term" value="F:efflux transmembrane transporter activity"/>
    <property type="evidence" value="ECO:0007669"/>
    <property type="project" value="TreeGrafter"/>
</dbReference>
<dbReference type="EMBL" id="FPBL01000001">
    <property type="protein sequence ID" value="SFU29486.1"/>
    <property type="molecule type" value="Genomic_DNA"/>
</dbReference>
<dbReference type="OrthoDB" id="9806939at2"/>
<sequence length="383" mass="41365">MKFPHLQRRTLALLAVITLLLTLFTYIALQSGPLAPIVVTVTTVESRSIVPALSGIGTVQARYTYKIGPILPGRVKHLNVDVGDVVKAGQVLGEMDPVDLNDRIHAQEAAIKSAEADLHQAQARQHHAQAQLKRYEKLLPAHGTSEESVAIKREELAVTKAATVAARENLGRTRANLQALHTQRNDLKLIAPVTGLVTIRAVDPGTTLVTGQPAVEIIDTAHLWIDTRFDQINAEGLTPGLPAQFILRSQQTGSITGQVLRVEPLADTVTEETLAKITFAMPPSQLPPVGELAEVTVYLSKLPITPTIPNAAIRNEDGVPGVWKLVDGKPEFTRIKLGRADLNGHVQIKHGLAAGDQFIVYSEKTLTAFSRVSIAKRIPGVSP</sequence>
<dbReference type="Gene3D" id="2.40.420.20">
    <property type="match status" value="1"/>
</dbReference>
<dbReference type="InterPro" id="IPR006143">
    <property type="entry name" value="RND_pump_MFP"/>
</dbReference>
<dbReference type="PANTHER" id="PTHR30469">
    <property type="entry name" value="MULTIDRUG RESISTANCE PROTEIN MDTA"/>
    <property type="match status" value="1"/>
</dbReference>
<dbReference type="InterPro" id="IPR058625">
    <property type="entry name" value="MdtA-like_BSH"/>
</dbReference>
<comment type="similarity">
    <text evidence="1">Belongs to the membrane fusion protein (MFP) (TC 8.A.1) family.</text>
</comment>
<dbReference type="AlphaFoldDB" id="A0A1G4W0M9"/>
<feature type="domain" description="Multidrug resistance protein MdtA-like barrel-sandwich hybrid" evidence="3">
    <location>
        <begin position="66"/>
        <end position="219"/>
    </location>
</feature>
<dbReference type="Proteomes" id="UP000183926">
    <property type="component" value="Unassembled WGS sequence"/>
</dbReference>
<dbReference type="GO" id="GO:1990281">
    <property type="term" value="C:efflux pump complex"/>
    <property type="evidence" value="ECO:0007669"/>
    <property type="project" value="TreeGrafter"/>
</dbReference>
<dbReference type="Pfam" id="PF25917">
    <property type="entry name" value="BSH_RND"/>
    <property type="match status" value="1"/>
</dbReference>
<evidence type="ECO:0000259" key="3">
    <source>
        <dbReference type="Pfam" id="PF25917"/>
    </source>
</evidence>
<accession>A0A1G4W0M9</accession>
<gene>
    <name evidence="4" type="ORF">SAMN05216339_101196</name>
</gene>
<feature type="coiled-coil region" evidence="2">
    <location>
        <begin position="104"/>
        <end position="138"/>
    </location>
</feature>
<evidence type="ECO:0000256" key="1">
    <source>
        <dbReference type="ARBA" id="ARBA00009477"/>
    </source>
</evidence>
<organism evidence="4">
    <name type="scientific">Nitrosomonas eutropha</name>
    <dbReference type="NCBI Taxonomy" id="916"/>
    <lineage>
        <taxon>Bacteria</taxon>
        <taxon>Pseudomonadati</taxon>
        <taxon>Pseudomonadota</taxon>
        <taxon>Betaproteobacteria</taxon>
        <taxon>Nitrosomonadales</taxon>
        <taxon>Nitrosomonadaceae</taxon>
        <taxon>Nitrosomonas</taxon>
    </lineage>
</organism>
<dbReference type="Gene3D" id="1.10.287.470">
    <property type="entry name" value="Helix hairpin bin"/>
    <property type="match status" value="1"/>
</dbReference>
<reference evidence="4" key="1">
    <citation type="submission" date="2016-10" db="EMBL/GenBank/DDBJ databases">
        <authorList>
            <person name="de Groot N.N."/>
        </authorList>
    </citation>
    <scope>NUCLEOTIDE SEQUENCE [LARGE SCALE GENOMIC DNA]</scope>
    <source>
        <strain evidence="4">Nm24</strain>
    </source>
</reference>
<proteinExistence type="inferred from homology"/>
<evidence type="ECO:0000256" key="2">
    <source>
        <dbReference type="SAM" id="Coils"/>
    </source>
</evidence>
<evidence type="ECO:0000313" key="4">
    <source>
        <dbReference type="EMBL" id="SFU29486.1"/>
    </source>
</evidence>
<dbReference type="Gene3D" id="2.40.30.170">
    <property type="match status" value="1"/>
</dbReference>
<dbReference type="Gene3D" id="2.40.50.100">
    <property type="match status" value="1"/>
</dbReference>
<dbReference type="PANTHER" id="PTHR30469:SF15">
    <property type="entry name" value="HLYD FAMILY OF SECRETION PROTEINS"/>
    <property type="match status" value="1"/>
</dbReference>
<dbReference type="RefSeq" id="WP_074455806.1">
    <property type="nucleotide sequence ID" value="NZ_FMTW01000009.1"/>
</dbReference>